<organism evidence="2 3">
    <name type="scientific">Candidatus Aphodenecus pullistercoris</name>
    <dbReference type="NCBI Taxonomy" id="2840669"/>
    <lineage>
        <taxon>Bacteria</taxon>
        <taxon>Pseudomonadati</taxon>
        <taxon>Spirochaetota</taxon>
        <taxon>Spirochaetia</taxon>
        <taxon>Spirochaetales</taxon>
        <taxon>Candidatus Aphodenecus</taxon>
    </lineage>
</organism>
<proteinExistence type="predicted"/>
<dbReference type="EMBL" id="JADIMU010000046">
    <property type="protein sequence ID" value="MBO8443533.1"/>
    <property type="molecule type" value="Genomic_DNA"/>
</dbReference>
<evidence type="ECO:0000313" key="3">
    <source>
        <dbReference type="Proteomes" id="UP000823633"/>
    </source>
</evidence>
<sequence>MAAEGKQILITFHSHYDAARMKRNLSALGLGCQLVPVPRSISSSCGTALIVTGEAPLEECGSHEAVYVMKEGRWSVLQAQ</sequence>
<evidence type="ECO:0000259" key="1">
    <source>
        <dbReference type="Pfam" id="PF11823"/>
    </source>
</evidence>
<dbReference type="Pfam" id="PF11823">
    <property type="entry name" value="Se_S_carrier"/>
    <property type="match status" value="1"/>
</dbReference>
<accession>A0A9D9E9J2</accession>
<name>A0A9D9E9J2_9SPIR</name>
<protein>
    <submittedName>
        <fullName evidence="2">DUF3343 domain-containing protein</fullName>
    </submittedName>
</protein>
<dbReference type="Proteomes" id="UP000823633">
    <property type="component" value="Unassembled WGS sequence"/>
</dbReference>
<comment type="caution">
    <text evidence="2">The sequence shown here is derived from an EMBL/GenBank/DDBJ whole genome shotgun (WGS) entry which is preliminary data.</text>
</comment>
<feature type="domain" description="Putative Se/S carrier protein-like" evidence="1">
    <location>
        <begin position="8"/>
        <end position="54"/>
    </location>
</feature>
<gene>
    <name evidence="2" type="ORF">IAC42_07210</name>
</gene>
<evidence type="ECO:0000313" key="2">
    <source>
        <dbReference type="EMBL" id="MBO8443533.1"/>
    </source>
</evidence>
<reference evidence="2" key="1">
    <citation type="submission" date="2020-10" db="EMBL/GenBank/DDBJ databases">
        <authorList>
            <person name="Gilroy R."/>
        </authorList>
    </citation>
    <scope>NUCLEOTIDE SEQUENCE</scope>
    <source>
        <strain evidence="2">11167</strain>
    </source>
</reference>
<dbReference type="InterPro" id="IPR021778">
    <property type="entry name" value="Se/S_carrier-like"/>
</dbReference>
<dbReference type="AlphaFoldDB" id="A0A9D9E9J2"/>
<reference evidence="2" key="2">
    <citation type="journal article" date="2021" name="PeerJ">
        <title>Extensive microbial diversity within the chicken gut microbiome revealed by metagenomics and culture.</title>
        <authorList>
            <person name="Gilroy R."/>
            <person name="Ravi A."/>
            <person name="Getino M."/>
            <person name="Pursley I."/>
            <person name="Horton D.L."/>
            <person name="Alikhan N.F."/>
            <person name="Baker D."/>
            <person name="Gharbi K."/>
            <person name="Hall N."/>
            <person name="Watson M."/>
            <person name="Adriaenssens E.M."/>
            <person name="Foster-Nyarko E."/>
            <person name="Jarju S."/>
            <person name="Secka A."/>
            <person name="Antonio M."/>
            <person name="Oren A."/>
            <person name="Chaudhuri R.R."/>
            <person name="La Ragione R."/>
            <person name="Hildebrand F."/>
            <person name="Pallen M.J."/>
        </authorList>
    </citation>
    <scope>NUCLEOTIDE SEQUENCE</scope>
    <source>
        <strain evidence="2">11167</strain>
    </source>
</reference>